<dbReference type="InterPro" id="IPR050570">
    <property type="entry name" value="Cell_wall_metabolism_enzyme"/>
</dbReference>
<comment type="caution">
    <text evidence="2">The sequence shown here is derived from an EMBL/GenBank/DDBJ whole genome shotgun (WGS) entry which is preliminary data.</text>
</comment>
<evidence type="ECO:0000259" key="1">
    <source>
        <dbReference type="Pfam" id="PF01551"/>
    </source>
</evidence>
<dbReference type="PANTHER" id="PTHR21666:SF270">
    <property type="entry name" value="MUREIN HYDROLASE ACTIVATOR ENVC"/>
    <property type="match status" value="1"/>
</dbReference>
<name>A0ABU1S8R5_9MICO</name>
<dbReference type="InterPro" id="IPR016047">
    <property type="entry name" value="M23ase_b-sheet_dom"/>
</dbReference>
<keyword evidence="2" id="KW-0378">Hydrolase</keyword>
<organism evidence="2 3">
    <name type="scientific">Microbacterium resistens</name>
    <dbReference type="NCBI Taxonomy" id="156977"/>
    <lineage>
        <taxon>Bacteria</taxon>
        <taxon>Bacillati</taxon>
        <taxon>Actinomycetota</taxon>
        <taxon>Actinomycetes</taxon>
        <taxon>Micrococcales</taxon>
        <taxon>Microbacteriaceae</taxon>
        <taxon>Microbacterium</taxon>
    </lineage>
</organism>
<reference evidence="2 3" key="1">
    <citation type="submission" date="2023-07" db="EMBL/GenBank/DDBJ databases">
        <title>Sorghum-associated microbial communities from plants grown in Nebraska, USA.</title>
        <authorList>
            <person name="Schachtman D."/>
        </authorList>
    </citation>
    <scope>NUCLEOTIDE SEQUENCE [LARGE SCALE GENOMIC DNA]</scope>
    <source>
        <strain evidence="2 3">2980</strain>
    </source>
</reference>
<sequence>MTARPALRPTRRIPMLAAAILSTALSVLLVASPIMSPPSFGSVLPPGSTAHAVSADDDRAGPRTSSGDWAWPFAGARRIVAPYRAPAHAYGPGHRGMDIAGSGEVRSPADGVVAFRGVVVDRPLITIDHGGGLVTTYEALESTLTPGTAVRRGEGVGIVGTGGHAPPGTLHVGVRRDGAYVDPLPLFGKAPRAILLPCGGTTC</sequence>
<proteinExistence type="predicted"/>
<evidence type="ECO:0000313" key="3">
    <source>
        <dbReference type="Proteomes" id="UP001259347"/>
    </source>
</evidence>
<dbReference type="InterPro" id="IPR011055">
    <property type="entry name" value="Dup_hybrid_motif"/>
</dbReference>
<gene>
    <name evidence="2" type="ORF">J2Y69_000584</name>
</gene>
<dbReference type="SUPFAM" id="SSF51261">
    <property type="entry name" value="Duplicated hybrid motif"/>
    <property type="match status" value="1"/>
</dbReference>
<protein>
    <submittedName>
        <fullName evidence="2">Murein DD-endopeptidase MepM/ murein hydrolase activator NlpD</fullName>
    </submittedName>
</protein>
<dbReference type="Proteomes" id="UP001259347">
    <property type="component" value="Unassembled WGS sequence"/>
</dbReference>
<accession>A0ABU1S8R5</accession>
<evidence type="ECO:0000313" key="2">
    <source>
        <dbReference type="EMBL" id="MDR6865999.1"/>
    </source>
</evidence>
<keyword evidence="3" id="KW-1185">Reference proteome</keyword>
<dbReference type="CDD" id="cd12797">
    <property type="entry name" value="M23_peptidase"/>
    <property type="match status" value="1"/>
</dbReference>
<feature type="domain" description="M23ase beta-sheet core" evidence="1">
    <location>
        <begin position="93"/>
        <end position="183"/>
    </location>
</feature>
<dbReference type="Pfam" id="PF01551">
    <property type="entry name" value="Peptidase_M23"/>
    <property type="match status" value="1"/>
</dbReference>
<dbReference type="Gene3D" id="2.70.70.10">
    <property type="entry name" value="Glucose Permease (Domain IIA)"/>
    <property type="match status" value="1"/>
</dbReference>
<dbReference type="PANTHER" id="PTHR21666">
    <property type="entry name" value="PEPTIDASE-RELATED"/>
    <property type="match status" value="1"/>
</dbReference>
<dbReference type="EMBL" id="JAVDUM010000002">
    <property type="protein sequence ID" value="MDR6865999.1"/>
    <property type="molecule type" value="Genomic_DNA"/>
</dbReference>
<dbReference type="RefSeq" id="WP_310017360.1">
    <property type="nucleotide sequence ID" value="NZ_JAVDUM010000002.1"/>
</dbReference>
<dbReference type="GO" id="GO:0016787">
    <property type="term" value="F:hydrolase activity"/>
    <property type="evidence" value="ECO:0007669"/>
    <property type="project" value="UniProtKB-KW"/>
</dbReference>